<dbReference type="AlphaFoldDB" id="A0AAJ0XFS4"/>
<proteinExistence type="predicted"/>
<protein>
    <submittedName>
        <fullName evidence="2">Uncharacterized protein</fullName>
    </submittedName>
</protein>
<reference evidence="2" key="2">
    <citation type="journal article" date="2020" name="Microorganisms">
        <title>Osmotic Adaptation and Compatible Solute Biosynthesis of Phototrophic Bacteria as Revealed from Genome Analyses.</title>
        <authorList>
            <person name="Imhoff J.F."/>
            <person name="Rahn T."/>
            <person name="Kunzel S."/>
            <person name="Keller A."/>
            <person name="Neulinger S.C."/>
        </authorList>
    </citation>
    <scope>NUCLEOTIDE SEQUENCE</scope>
    <source>
        <strain evidence="2">DSM 4395</strain>
    </source>
</reference>
<dbReference type="Proteomes" id="UP001296967">
    <property type="component" value="Unassembled WGS sequence"/>
</dbReference>
<dbReference type="InterPro" id="IPR025906">
    <property type="entry name" value="YjfB_motility"/>
</dbReference>
<keyword evidence="3" id="KW-1185">Reference proteome</keyword>
<evidence type="ECO:0000313" key="3">
    <source>
        <dbReference type="Proteomes" id="UP001296967"/>
    </source>
</evidence>
<organism evidence="2 3">
    <name type="scientific">Halochromatium salexigens</name>
    <name type="common">Chromatium salexigens</name>
    <dbReference type="NCBI Taxonomy" id="49447"/>
    <lineage>
        <taxon>Bacteria</taxon>
        <taxon>Pseudomonadati</taxon>
        <taxon>Pseudomonadota</taxon>
        <taxon>Gammaproteobacteria</taxon>
        <taxon>Chromatiales</taxon>
        <taxon>Chromatiaceae</taxon>
        <taxon>Halochromatium</taxon>
    </lineage>
</organism>
<dbReference type="EMBL" id="NHSF01000051">
    <property type="protein sequence ID" value="MBK5930421.1"/>
    <property type="molecule type" value="Genomic_DNA"/>
</dbReference>
<reference evidence="2" key="1">
    <citation type="submission" date="2017-05" db="EMBL/GenBank/DDBJ databases">
        <authorList>
            <person name="Imhoff J.F."/>
            <person name="Rahn T."/>
            <person name="Kuenzel S."/>
            <person name="Neulinger S.C."/>
        </authorList>
    </citation>
    <scope>NUCLEOTIDE SEQUENCE</scope>
    <source>
        <strain evidence="2">DSM 4395</strain>
    </source>
</reference>
<accession>A0AAJ0XFS4</accession>
<gene>
    <name evidence="2" type="ORF">CCR82_07770</name>
</gene>
<name>A0AAJ0XFS4_HALSE</name>
<evidence type="ECO:0000313" key="2">
    <source>
        <dbReference type="EMBL" id="MBK5930421.1"/>
    </source>
</evidence>
<dbReference type="Pfam" id="PF14070">
    <property type="entry name" value="YjfB_motility"/>
    <property type="match status" value="1"/>
</dbReference>
<evidence type="ECO:0000256" key="1">
    <source>
        <dbReference type="SAM" id="MobiDB-lite"/>
    </source>
</evidence>
<sequence>MDAAVGNAVNTSMIMNQAQTAQQAQMEIFKDALDNQKQQVAALMESAMAGSGAESGSNLASEGHLGTQVNTYA</sequence>
<dbReference type="RefSeq" id="WP_201244830.1">
    <property type="nucleotide sequence ID" value="NZ_NHSF01000051.1"/>
</dbReference>
<feature type="region of interest" description="Disordered" evidence="1">
    <location>
        <begin position="51"/>
        <end position="73"/>
    </location>
</feature>
<comment type="caution">
    <text evidence="2">The sequence shown here is derived from an EMBL/GenBank/DDBJ whole genome shotgun (WGS) entry which is preliminary data.</text>
</comment>